<sequence length="228" mass="25464">MQGKLIVFEGVEGSGKSTQLARLQHWLVAHSAFQKLQTAGIVPELIVTREPGGTNLGRSLRSLLLDHQPETALGARAELLLYAADRAQHIEEVICPALQAGSWVLCDRFIDSTVAYQGYGRGLSLSLIEQLNDIATEGISGDLTFWLKLDAAQGLSRSRRRGSLDRMEQTHLEFHQQVQQGFETLAERHPERIVTIDAAVTEDTVAQQIQTIMEQKLKTWYRKHLPIS</sequence>
<dbReference type="EC" id="2.7.4.9" evidence="2 11"/>
<keyword evidence="4 11" id="KW-0808">Transferase</keyword>
<dbReference type="HAMAP" id="MF_00165">
    <property type="entry name" value="Thymidylate_kinase"/>
    <property type="match status" value="1"/>
</dbReference>
<evidence type="ECO:0000256" key="5">
    <source>
        <dbReference type="ARBA" id="ARBA00022727"/>
    </source>
</evidence>
<feature type="domain" description="Thymidylate kinase-like" evidence="12">
    <location>
        <begin position="8"/>
        <end position="209"/>
    </location>
</feature>
<dbReference type="SUPFAM" id="SSF52540">
    <property type="entry name" value="P-loop containing nucleoside triphosphate hydrolases"/>
    <property type="match status" value="1"/>
</dbReference>
<evidence type="ECO:0000259" key="12">
    <source>
        <dbReference type="Pfam" id="PF02223"/>
    </source>
</evidence>
<dbReference type="GO" id="GO:0005524">
    <property type="term" value="F:ATP binding"/>
    <property type="evidence" value="ECO:0007669"/>
    <property type="project" value="UniProtKB-UniRule"/>
</dbReference>
<evidence type="ECO:0000256" key="3">
    <source>
        <dbReference type="ARBA" id="ARBA00017144"/>
    </source>
</evidence>
<dbReference type="EMBL" id="JTHE02000003">
    <property type="protein sequence ID" value="NEV66699.1"/>
    <property type="molecule type" value="Genomic_DNA"/>
</dbReference>
<reference evidence="13" key="1">
    <citation type="submission" date="2014-11" db="EMBL/GenBank/DDBJ databases">
        <authorList>
            <person name="Malar M.C."/>
            <person name="Sen D."/>
            <person name="Tripathy S."/>
        </authorList>
    </citation>
    <scope>NUCLEOTIDE SEQUENCE</scope>
    <source>
        <strain evidence="13">BDU141951</strain>
    </source>
</reference>
<keyword evidence="6 11" id="KW-0547">Nucleotide-binding</keyword>
<dbReference type="PANTHER" id="PTHR10344">
    <property type="entry name" value="THYMIDYLATE KINASE"/>
    <property type="match status" value="1"/>
</dbReference>
<dbReference type="GO" id="GO:0006235">
    <property type="term" value="P:dTTP biosynthetic process"/>
    <property type="evidence" value="ECO:0007669"/>
    <property type="project" value="UniProtKB-UniRule"/>
</dbReference>
<comment type="caution">
    <text evidence="13">The sequence shown here is derived from an EMBL/GenBank/DDBJ whole genome shotgun (WGS) entry which is preliminary data.</text>
</comment>
<dbReference type="InterPro" id="IPR027417">
    <property type="entry name" value="P-loop_NTPase"/>
</dbReference>
<dbReference type="Pfam" id="PF02223">
    <property type="entry name" value="Thymidylate_kin"/>
    <property type="match status" value="1"/>
</dbReference>
<evidence type="ECO:0000256" key="7">
    <source>
        <dbReference type="ARBA" id="ARBA00022777"/>
    </source>
</evidence>
<keyword evidence="7 11" id="KW-0418">Kinase</keyword>
<dbReference type="GO" id="GO:0006227">
    <property type="term" value="P:dUDP biosynthetic process"/>
    <property type="evidence" value="ECO:0007669"/>
    <property type="project" value="TreeGrafter"/>
</dbReference>
<organism evidence="13">
    <name type="scientific">Lyngbya confervoides BDU141951</name>
    <dbReference type="NCBI Taxonomy" id="1574623"/>
    <lineage>
        <taxon>Bacteria</taxon>
        <taxon>Bacillati</taxon>
        <taxon>Cyanobacteriota</taxon>
        <taxon>Cyanophyceae</taxon>
        <taxon>Oscillatoriophycideae</taxon>
        <taxon>Oscillatoriales</taxon>
        <taxon>Microcoleaceae</taxon>
        <taxon>Lyngbya</taxon>
    </lineage>
</organism>
<dbReference type="AlphaFoldDB" id="A0A0C1Y1C1"/>
<dbReference type="GO" id="GO:0006233">
    <property type="term" value="P:dTDP biosynthetic process"/>
    <property type="evidence" value="ECO:0007669"/>
    <property type="project" value="InterPro"/>
</dbReference>
<dbReference type="InterPro" id="IPR018095">
    <property type="entry name" value="Thymidylate_kin_CS"/>
</dbReference>
<evidence type="ECO:0000256" key="8">
    <source>
        <dbReference type="ARBA" id="ARBA00022840"/>
    </source>
</evidence>
<evidence type="ECO:0000256" key="4">
    <source>
        <dbReference type="ARBA" id="ARBA00022679"/>
    </source>
</evidence>
<name>A0A0C1Y1C1_9CYAN</name>
<dbReference type="PANTHER" id="PTHR10344:SF4">
    <property type="entry name" value="UMP-CMP KINASE 2, MITOCHONDRIAL"/>
    <property type="match status" value="1"/>
</dbReference>
<dbReference type="NCBIfam" id="TIGR00041">
    <property type="entry name" value="DTMP_kinase"/>
    <property type="match status" value="1"/>
</dbReference>
<dbReference type="Gene3D" id="3.40.50.300">
    <property type="entry name" value="P-loop containing nucleotide triphosphate hydrolases"/>
    <property type="match status" value="1"/>
</dbReference>
<comment type="function">
    <text evidence="10 11">Phosphorylation of dTMP to form dTDP in both de novo and salvage pathways of dTTP synthesis.</text>
</comment>
<dbReference type="GO" id="GO:0005829">
    <property type="term" value="C:cytosol"/>
    <property type="evidence" value="ECO:0007669"/>
    <property type="project" value="TreeGrafter"/>
</dbReference>
<evidence type="ECO:0000256" key="11">
    <source>
        <dbReference type="HAMAP-Rule" id="MF_00165"/>
    </source>
</evidence>
<dbReference type="GO" id="GO:0004798">
    <property type="term" value="F:dTMP kinase activity"/>
    <property type="evidence" value="ECO:0007669"/>
    <property type="project" value="UniProtKB-UniRule"/>
</dbReference>
<dbReference type="PROSITE" id="PS01331">
    <property type="entry name" value="THYMIDYLATE_KINASE"/>
    <property type="match status" value="1"/>
</dbReference>
<reference evidence="13" key="3">
    <citation type="submission" date="2020-02" db="EMBL/GenBank/DDBJ databases">
        <authorList>
            <person name="Sarangi A.N."/>
            <person name="Ghosh S."/>
            <person name="Mukherjee M."/>
            <person name="Tripathy S."/>
        </authorList>
    </citation>
    <scope>NUCLEOTIDE SEQUENCE</scope>
    <source>
        <strain evidence="13">BDU141951</strain>
    </source>
</reference>
<gene>
    <name evidence="11" type="primary">tmk</name>
    <name evidence="13" type="ORF">QQ91_006180</name>
</gene>
<dbReference type="InterPro" id="IPR018094">
    <property type="entry name" value="Thymidylate_kinase"/>
</dbReference>
<comment type="catalytic activity">
    <reaction evidence="9 11">
        <text>dTMP + ATP = dTDP + ADP</text>
        <dbReference type="Rhea" id="RHEA:13517"/>
        <dbReference type="ChEBI" id="CHEBI:30616"/>
        <dbReference type="ChEBI" id="CHEBI:58369"/>
        <dbReference type="ChEBI" id="CHEBI:63528"/>
        <dbReference type="ChEBI" id="CHEBI:456216"/>
        <dbReference type="EC" id="2.7.4.9"/>
    </reaction>
</comment>
<evidence type="ECO:0000256" key="9">
    <source>
        <dbReference type="ARBA" id="ARBA00048743"/>
    </source>
</evidence>
<evidence type="ECO:0000256" key="1">
    <source>
        <dbReference type="ARBA" id="ARBA00009776"/>
    </source>
</evidence>
<dbReference type="InterPro" id="IPR039430">
    <property type="entry name" value="Thymidylate_kin-like_dom"/>
</dbReference>
<protein>
    <recommendedName>
        <fullName evidence="3 11">Thymidylate kinase</fullName>
        <ecNumber evidence="2 11">2.7.4.9</ecNumber>
    </recommendedName>
    <alternativeName>
        <fullName evidence="11">dTMP kinase</fullName>
    </alternativeName>
</protein>
<evidence type="ECO:0000256" key="2">
    <source>
        <dbReference type="ARBA" id="ARBA00012980"/>
    </source>
</evidence>
<keyword evidence="5 11" id="KW-0545">Nucleotide biosynthesis</keyword>
<feature type="binding site" evidence="11">
    <location>
        <begin position="10"/>
        <end position="17"/>
    </location>
    <ligand>
        <name>ATP</name>
        <dbReference type="ChEBI" id="CHEBI:30616"/>
    </ligand>
</feature>
<keyword evidence="8 11" id="KW-0067">ATP-binding</keyword>
<comment type="similarity">
    <text evidence="1 11">Belongs to the thymidylate kinase family.</text>
</comment>
<proteinExistence type="inferred from homology"/>
<evidence type="ECO:0000313" key="13">
    <source>
        <dbReference type="EMBL" id="NEV66699.1"/>
    </source>
</evidence>
<reference evidence="13" key="2">
    <citation type="journal article" date="2015" name="Genome Announc.">
        <title>Draft Genome Sequence of Filamentous Marine Cyanobacterium Lyngbya confervoides Strain BDU141951.</title>
        <authorList>
            <person name="Chandrababunaidu M.M."/>
            <person name="Sen D."/>
            <person name="Tripathy S."/>
        </authorList>
    </citation>
    <scope>NUCLEOTIDE SEQUENCE</scope>
    <source>
        <strain evidence="13">BDU141951</strain>
    </source>
</reference>
<dbReference type="FunFam" id="3.40.50.300:FF:000225">
    <property type="entry name" value="Thymidylate kinase"/>
    <property type="match status" value="1"/>
</dbReference>
<evidence type="ECO:0000256" key="6">
    <source>
        <dbReference type="ARBA" id="ARBA00022741"/>
    </source>
</evidence>
<dbReference type="CDD" id="cd01672">
    <property type="entry name" value="TMPK"/>
    <property type="match status" value="1"/>
</dbReference>
<accession>A0A0C1Y1C1</accession>
<evidence type="ECO:0000256" key="10">
    <source>
        <dbReference type="ARBA" id="ARBA00057735"/>
    </source>
</evidence>